<dbReference type="InterPro" id="IPR017958">
    <property type="entry name" value="Gln-tRNA_amidoTrfase_suB_CS"/>
</dbReference>
<evidence type="ECO:0000256" key="4">
    <source>
        <dbReference type="ARBA" id="ARBA00022917"/>
    </source>
</evidence>
<keyword evidence="3" id="KW-0067">ATP-binding</keyword>
<dbReference type="SUPFAM" id="SSF55931">
    <property type="entry name" value="Glutamine synthetase/guanido kinase"/>
    <property type="match status" value="1"/>
</dbReference>
<dbReference type="GO" id="GO:0050567">
    <property type="term" value="F:glutaminyl-tRNA synthase (glutamine-hydrolyzing) activity"/>
    <property type="evidence" value="ECO:0007669"/>
    <property type="project" value="TreeGrafter"/>
</dbReference>
<dbReference type="InterPro" id="IPR006075">
    <property type="entry name" value="Asn/Gln-tRNA_Trfase_suB/E_cat"/>
</dbReference>
<comment type="caution">
    <text evidence="6">The sequence shown here is derived from an EMBL/GenBank/DDBJ whole genome shotgun (WGS) entry which is preliminary data.</text>
</comment>
<dbReference type="InterPro" id="IPR014746">
    <property type="entry name" value="Gln_synth/guanido_kin_cat_dom"/>
</dbReference>
<keyword evidence="1" id="KW-0436">Ligase</keyword>
<feature type="domain" description="Aspartyl/Glutamyl-tRNA(Gln) amidotransferase subunit B/E catalytic" evidence="5">
    <location>
        <begin position="2"/>
        <end position="47"/>
    </location>
</feature>
<evidence type="ECO:0000313" key="6">
    <source>
        <dbReference type="EMBL" id="CAH7682022.1"/>
    </source>
</evidence>
<dbReference type="GO" id="GO:0005524">
    <property type="term" value="F:ATP binding"/>
    <property type="evidence" value="ECO:0007669"/>
    <property type="project" value="UniProtKB-KW"/>
</dbReference>
<protein>
    <recommendedName>
        <fullName evidence="5">Aspartyl/Glutamyl-tRNA(Gln) amidotransferase subunit B/E catalytic domain-containing protein</fullName>
    </recommendedName>
</protein>
<evidence type="ECO:0000313" key="7">
    <source>
        <dbReference type="Proteomes" id="UP001153365"/>
    </source>
</evidence>
<proteinExistence type="predicted"/>
<dbReference type="GO" id="GO:0005739">
    <property type="term" value="C:mitochondrion"/>
    <property type="evidence" value="ECO:0007669"/>
    <property type="project" value="TreeGrafter"/>
</dbReference>
<dbReference type="GO" id="GO:0032543">
    <property type="term" value="P:mitochondrial translation"/>
    <property type="evidence" value="ECO:0007669"/>
    <property type="project" value="TreeGrafter"/>
</dbReference>
<accession>A0AAV0B8P3</accession>
<keyword evidence="4" id="KW-0648">Protein biosynthesis</keyword>
<dbReference type="AlphaFoldDB" id="A0AAV0B8P3"/>
<gene>
    <name evidence="6" type="ORF">PPACK8108_LOCUS14714</name>
</gene>
<organism evidence="6 7">
    <name type="scientific">Phakopsora pachyrhizi</name>
    <name type="common">Asian soybean rust disease fungus</name>
    <dbReference type="NCBI Taxonomy" id="170000"/>
    <lineage>
        <taxon>Eukaryota</taxon>
        <taxon>Fungi</taxon>
        <taxon>Dikarya</taxon>
        <taxon>Basidiomycota</taxon>
        <taxon>Pucciniomycotina</taxon>
        <taxon>Pucciniomycetes</taxon>
        <taxon>Pucciniales</taxon>
        <taxon>Phakopsoraceae</taxon>
        <taxon>Phakopsora</taxon>
    </lineage>
</organism>
<dbReference type="PANTHER" id="PTHR11659">
    <property type="entry name" value="GLUTAMYL-TRNA GLN AMIDOTRANSFERASE SUBUNIT B MITOCHONDRIAL AND PROKARYOTIC PET112-RELATED"/>
    <property type="match status" value="1"/>
</dbReference>
<dbReference type="EMBL" id="CALTRL010003808">
    <property type="protein sequence ID" value="CAH7682022.1"/>
    <property type="molecule type" value="Genomic_DNA"/>
</dbReference>
<dbReference type="GO" id="GO:0070681">
    <property type="term" value="P:glutaminyl-tRNAGln biosynthesis via transamidation"/>
    <property type="evidence" value="ECO:0007669"/>
    <property type="project" value="TreeGrafter"/>
</dbReference>
<dbReference type="GO" id="GO:0030956">
    <property type="term" value="C:glutamyl-tRNA(Gln) amidotransferase complex"/>
    <property type="evidence" value="ECO:0007669"/>
    <property type="project" value="TreeGrafter"/>
</dbReference>
<name>A0AAV0B8P3_PHAPC</name>
<sequence length="132" mass="15106">MTLIDLNRSGVGLIEIVTEPDLKTAKEASRFVRKLQTLLRLLEDSERLQVETGYGKEIDECGKFFEQVMTNHVVKRTEYKEEIEGLWQGSANDRAGDVLDLPIRIWRQSSFLALMKGMTQGTLMIEVMEEAQ</sequence>
<dbReference type="Pfam" id="PF02934">
    <property type="entry name" value="GatB_N"/>
    <property type="match status" value="1"/>
</dbReference>
<evidence type="ECO:0000256" key="2">
    <source>
        <dbReference type="ARBA" id="ARBA00022741"/>
    </source>
</evidence>
<evidence type="ECO:0000259" key="5">
    <source>
        <dbReference type="Pfam" id="PF02934"/>
    </source>
</evidence>
<evidence type="ECO:0000256" key="3">
    <source>
        <dbReference type="ARBA" id="ARBA00022840"/>
    </source>
</evidence>
<reference evidence="6" key="1">
    <citation type="submission" date="2022-06" db="EMBL/GenBank/DDBJ databases">
        <authorList>
            <consortium name="SYNGENTA / RWTH Aachen University"/>
        </authorList>
    </citation>
    <scope>NUCLEOTIDE SEQUENCE</scope>
</reference>
<dbReference type="InterPro" id="IPR017959">
    <property type="entry name" value="Asn/Gln-tRNA_amidoTrfase_suB/E"/>
</dbReference>
<keyword evidence="7" id="KW-1185">Reference proteome</keyword>
<dbReference type="PANTHER" id="PTHR11659:SF0">
    <property type="entry name" value="GLUTAMYL-TRNA(GLN) AMIDOTRANSFERASE SUBUNIT B, MITOCHONDRIAL"/>
    <property type="match status" value="1"/>
</dbReference>
<dbReference type="Proteomes" id="UP001153365">
    <property type="component" value="Unassembled WGS sequence"/>
</dbReference>
<keyword evidence="2" id="KW-0547">Nucleotide-binding</keyword>
<dbReference type="PROSITE" id="PS01234">
    <property type="entry name" value="GATB"/>
    <property type="match status" value="1"/>
</dbReference>
<evidence type="ECO:0000256" key="1">
    <source>
        <dbReference type="ARBA" id="ARBA00022598"/>
    </source>
</evidence>